<comment type="subcellular location">
    <subcellularLocation>
        <location evidence="1">Membrane</location>
        <topology evidence="1">Multi-pass membrane protein</topology>
    </subcellularLocation>
</comment>
<evidence type="ECO:0000259" key="6">
    <source>
        <dbReference type="Pfam" id="PF05154"/>
    </source>
</evidence>
<reference evidence="7 8" key="1">
    <citation type="submission" date="2020-07" db="EMBL/GenBank/DDBJ databases">
        <title>Taxonomic revisions and descriptions of new bacterial species based on genomic comparisons in the high-G+C-content subgroup of the family Alcaligenaceae.</title>
        <authorList>
            <person name="Szabo A."/>
            <person name="Felfoldi T."/>
        </authorList>
    </citation>
    <scope>NUCLEOTIDE SEQUENCE [LARGE SCALE GENOMIC DNA]</scope>
    <source>
        <strain evidence="7 8">DSM 25264</strain>
    </source>
</reference>
<dbReference type="GO" id="GO:0016020">
    <property type="term" value="C:membrane"/>
    <property type="evidence" value="ECO:0007669"/>
    <property type="project" value="UniProtKB-SubCell"/>
</dbReference>
<feature type="transmembrane region" description="Helical" evidence="5">
    <location>
        <begin position="55"/>
        <end position="77"/>
    </location>
</feature>
<comment type="caution">
    <text evidence="7">The sequence shown here is derived from an EMBL/GenBank/DDBJ whole genome shotgun (WGS) entry which is preliminary data.</text>
</comment>
<evidence type="ECO:0000256" key="1">
    <source>
        <dbReference type="ARBA" id="ARBA00004141"/>
    </source>
</evidence>
<evidence type="ECO:0000256" key="3">
    <source>
        <dbReference type="ARBA" id="ARBA00022989"/>
    </source>
</evidence>
<accession>A0A853F4W3</accession>
<keyword evidence="8" id="KW-1185">Reference proteome</keyword>
<evidence type="ECO:0000313" key="8">
    <source>
        <dbReference type="Proteomes" id="UP000580517"/>
    </source>
</evidence>
<feature type="transmembrane region" description="Helical" evidence="5">
    <location>
        <begin position="117"/>
        <end position="137"/>
    </location>
</feature>
<evidence type="ECO:0000256" key="4">
    <source>
        <dbReference type="ARBA" id="ARBA00023136"/>
    </source>
</evidence>
<keyword evidence="2 5" id="KW-0812">Transmembrane</keyword>
<sequence>MLQKIVLAVVVFIIILVALTFGETIAVQFFHWLSWLTGRVINNFSDLYLMAADYISAHTVKVIIALLLTIPVTMWIIKSKGREMRRPASQRKMAIVLALFLGWLGAHRFYLGQTGIGVAYLIILYFFAPLAVILGLIDAIRYIFMSDEAFSPSGLQARE</sequence>
<proteinExistence type="predicted"/>
<dbReference type="AlphaFoldDB" id="A0A853F4W3"/>
<dbReference type="OrthoDB" id="9816361at2"/>
<protein>
    <submittedName>
        <fullName evidence="7">TM2 domain-containing protein</fullName>
    </submittedName>
</protein>
<feature type="domain" description="TM2" evidence="6">
    <location>
        <begin position="90"/>
        <end position="140"/>
    </location>
</feature>
<gene>
    <name evidence="7" type="ORF">H0A68_01605</name>
</gene>
<keyword evidence="3 5" id="KW-1133">Transmembrane helix</keyword>
<dbReference type="RefSeq" id="WP_129967420.1">
    <property type="nucleotide sequence ID" value="NZ_JACCEW010000001.1"/>
</dbReference>
<evidence type="ECO:0000256" key="5">
    <source>
        <dbReference type="SAM" id="Phobius"/>
    </source>
</evidence>
<dbReference type="Pfam" id="PF05154">
    <property type="entry name" value="TM2"/>
    <property type="match status" value="1"/>
</dbReference>
<dbReference type="Proteomes" id="UP000580517">
    <property type="component" value="Unassembled WGS sequence"/>
</dbReference>
<dbReference type="EMBL" id="JACCEW010000001">
    <property type="protein sequence ID" value="NYT35554.1"/>
    <property type="molecule type" value="Genomic_DNA"/>
</dbReference>
<dbReference type="InterPro" id="IPR007829">
    <property type="entry name" value="TM2"/>
</dbReference>
<organism evidence="7 8">
    <name type="scientific">Allopusillimonas soli</name>
    <dbReference type="NCBI Taxonomy" id="659016"/>
    <lineage>
        <taxon>Bacteria</taxon>
        <taxon>Pseudomonadati</taxon>
        <taxon>Pseudomonadota</taxon>
        <taxon>Betaproteobacteria</taxon>
        <taxon>Burkholderiales</taxon>
        <taxon>Alcaligenaceae</taxon>
        <taxon>Allopusillimonas</taxon>
    </lineage>
</organism>
<feature type="transmembrane region" description="Helical" evidence="5">
    <location>
        <begin position="93"/>
        <end position="111"/>
    </location>
</feature>
<evidence type="ECO:0000313" key="7">
    <source>
        <dbReference type="EMBL" id="NYT35554.1"/>
    </source>
</evidence>
<evidence type="ECO:0000256" key="2">
    <source>
        <dbReference type="ARBA" id="ARBA00022692"/>
    </source>
</evidence>
<name>A0A853F4W3_9BURK</name>
<keyword evidence="4 5" id="KW-0472">Membrane</keyword>